<dbReference type="PANTHER" id="PTHR24171">
    <property type="entry name" value="ANKYRIN REPEAT DOMAIN-CONTAINING PROTEIN 39-RELATED"/>
    <property type="match status" value="1"/>
</dbReference>
<accession>D7WC92</accession>
<dbReference type="Proteomes" id="UP000004208">
    <property type="component" value="Unassembled WGS sequence"/>
</dbReference>
<gene>
    <name evidence="4" type="ORF">HMPREF0291_11101</name>
</gene>
<feature type="repeat" description="ANK" evidence="3">
    <location>
        <begin position="52"/>
        <end position="84"/>
    </location>
</feature>
<dbReference type="InterPro" id="IPR036770">
    <property type="entry name" value="Ankyrin_rpt-contain_sf"/>
</dbReference>
<dbReference type="Gene3D" id="1.25.40.20">
    <property type="entry name" value="Ankyrin repeat-containing domain"/>
    <property type="match status" value="1"/>
</dbReference>
<dbReference type="SUPFAM" id="SSF48403">
    <property type="entry name" value="Ankyrin repeat"/>
    <property type="match status" value="1"/>
</dbReference>
<dbReference type="Pfam" id="PF12796">
    <property type="entry name" value="Ank_2"/>
    <property type="match status" value="1"/>
</dbReference>
<keyword evidence="2 3" id="KW-0040">ANK repeat</keyword>
<dbReference type="AlphaFoldDB" id="D7WC92"/>
<keyword evidence="1" id="KW-0677">Repeat</keyword>
<protein>
    <submittedName>
        <fullName evidence="4">Ankyrin repeat protein</fullName>
    </submittedName>
</protein>
<evidence type="ECO:0000256" key="3">
    <source>
        <dbReference type="PROSITE-ProRule" id="PRU00023"/>
    </source>
</evidence>
<sequence>MRAILRTVTDNQQIPDDVQEFATRLFNMARTGDMTLLDYVNQGVDPDLSNQDGNSLLMLAAYAGQLEVVRGLIACGADVDKQNARGQSPLAGVVFKKEDAIVQVLIDAGADPHAGAPSAIDTARMFGRDDLVELMGG</sequence>
<dbReference type="SMART" id="SM00248">
    <property type="entry name" value="ANK"/>
    <property type="match status" value="2"/>
</dbReference>
<dbReference type="InterPro" id="IPR002110">
    <property type="entry name" value="Ankyrin_rpt"/>
</dbReference>
<proteinExistence type="predicted"/>
<evidence type="ECO:0000256" key="2">
    <source>
        <dbReference type="ARBA" id="ARBA00023043"/>
    </source>
</evidence>
<dbReference type="STRING" id="585529.HMPREF0291_11101"/>
<dbReference type="eggNOG" id="COG0666">
    <property type="taxonomic scope" value="Bacteria"/>
</dbReference>
<dbReference type="HOGENOM" id="CLU_000134_34_2_11"/>
<dbReference type="PROSITE" id="PS50088">
    <property type="entry name" value="ANK_REPEAT"/>
    <property type="match status" value="1"/>
</dbReference>
<dbReference type="PROSITE" id="PS50297">
    <property type="entry name" value="ANK_REP_REGION"/>
    <property type="match status" value="1"/>
</dbReference>
<dbReference type="PANTHER" id="PTHR24171:SF9">
    <property type="entry name" value="ANKYRIN REPEAT DOMAIN-CONTAINING PROTEIN 39"/>
    <property type="match status" value="1"/>
</dbReference>
<dbReference type="EMBL" id="ACLJ02000002">
    <property type="protein sequence ID" value="EFK54721.1"/>
    <property type="molecule type" value="Genomic_DNA"/>
</dbReference>
<keyword evidence="5" id="KW-1185">Reference proteome</keyword>
<comment type="caution">
    <text evidence="4">The sequence shown here is derived from an EMBL/GenBank/DDBJ whole genome shotgun (WGS) entry which is preliminary data.</text>
</comment>
<evidence type="ECO:0000313" key="5">
    <source>
        <dbReference type="Proteomes" id="UP000004208"/>
    </source>
</evidence>
<name>D7WC92_9CORY</name>
<evidence type="ECO:0000313" key="4">
    <source>
        <dbReference type="EMBL" id="EFK54721.1"/>
    </source>
</evidence>
<reference evidence="4" key="1">
    <citation type="submission" date="2010-06" db="EMBL/GenBank/DDBJ databases">
        <authorList>
            <person name="Muzny D."/>
            <person name="Qin X."/>
            <person name="Buhay C."/>
            <person name="Dugan-Rocha S."/>
            <person name="Ding Y."/>
            <person name="Chen G."/>
            <person name="Hawes A."/>
            <person name="Holder M."/>
            <person name="Jhangiani S."/>
            <person name="Johnson A."/>
            <person name="Khan Z."/>
            <person name="Li Z."/>
            <person name="Liu W."/>
            <person name="Liu X."/>
            <person name="Perez L."/>
            <person name="Shen H."/>
            <person name="Wang Q."/>
            <person name="Watt J."/>
            <person name="Xi L."/>
            <person name="Xin Y."/>
            <person name="Zhou J."/>
            <person name="Deng J."/>
            <person name="Jiang H."/>
            <person name="Liu Y."/>
            <person name="Qu J."/>
            <person name="Song X.-Z."/>
            <person name="Zhang L."/>
            <person name="Villasana D."/>
            <person name="Johnson A."/>
            <person name="Liu J."/>
            <person name="Liyanage D."/>
            <person name="Lorensuhewa L."/>
            <person name="Robinson T."/>
            <person name="Song A."/>
            <person name="Song B.-B."/>
            <person name="Dinh H."/>
            <person name="Thornton R."/>
            <person name="Coyle M."/>
            <person name="Francisco L."/>
            <person name="Jackson L."/>
            <person name="Javaid M."/>
            <person name="Korchina V."/>
            <person name="Kovar C."/>
            <person name="Mata R."/>
            <person name="Mathew T."/>
            <person name="Ngo R."/>
            <person name="Nguyen L."/>
            <person name="Nguyen N."/>
            <person name="Okwuonu G."/>
            <person name="Ongeri F."/>
            <person name="Pham C."/>
            <person name="Simmons D."/>
            <person name="Wilczek-Boney K."/>
            <person name="Hale W."/>
            <person name="Jakkamsetti A."/>
            <person name="Pham P."/>
            <person name="Ruth R."/>
            <person name="San Lucas F."/>
            <person name="Warren J."/>
            <person name="Zhang J."/>
            <person name="Zhao Z."/>
            <person name="Zhou C."/>
            <person name="Zhu D."/>
            <person name="Lee S."/>
            <person name="Bess C."/>
            <person name="Blankenburg K."/>
            <person name="Forbes L."/>
            <person name="Fu Q."/>
            <person name="Gubbala S."/>
            <person name="Hirani K."/>
            <person name="Jayaseelan J.C."/>
            <person name="Lara F."/>
            <person name="Munidasa M."/>
            <person name="Palculict T."/>
            <person name="Patil S."/>
            <person name="Pu L.-L."/>
            <person name="Saada N."/>
            <person name="Tang L."/>
            <person name="Weissenberger G."/>
            <person name="Zhu Y."/>
            <person name="Hemphill L."/>
            <person name="Shang Y."/>
            <person name="Youmans B."/>
            <person name="Ayvaz T."/>
            <person name="Ross M."/>
            <person name="Santibanez J."/>
            <person name="Aqrawi P."/>
            <person name="Gross S."/>
            <person name="Joshi V."/>
            <person name="Fowler G."/>
            <person name="Nazareth L."/>
            <person name="Reid J."/>
            <person name="Worley K."/>
            <person name="Petrosino J."/>
            <person name="Highlander S."/>
            <person name="Gibbs R."/>
        </authorList>
    </citation>
    <scope>NUCLEOTIDE SEQUENCE [LARGE SCALE GENOMIC DNA]</scope>
    <source>
        <strain evidence="4">ATCC 33030</strain>
    </source>
</reference>
<organism evidence="4 5">
    <name type="scientific">Corynebacterium genitalium ATCC 33030</name>
    <dbReference type="NCBI Taxonomy" id="585529"/>
    <lineage>
        <taxon>Bacteria</taxon>
        <taxon>Bacillati</taxon>
        <taxon>Actinomycetota</taxon>
        <taxon>Actinomycetes</taxon>
        <taxon>Mycobacteriales</taxon>
        <taxon>Corynebacteriaceae</taxon>
        <taxon>Corynebacterium</taxon>
    </lineage>
</organism>
<evidence type="ECO:0000256" key="1">
    <source>
        <dbReference type="ARBA" id="ARBA00022737"/>
    </source>
</evidence>